<keyword evidence="13 28" id="KW-0812">Transmembrane</keyword>
<gene>
    <name evidence="31" type="ORF">IAB67_00880</name>
</gene>
<dbReference type="GO" id="GO:0071555">
    <property type="term" value="P:cell wall organization"/>
    <property type="evidence" value="ECO:0007669"/>
    <property type="project" value="UniProtKB-KW"/>
</dbReference>
<reference evidence="31" key="2">
    <citation type="journal article" date="2021" name="PeerJ">
        <title>Extensive microbial diversity within the chicken gut microbiome revealed by metagenomics and culture.</title>
        <authorList>
            <person name="Gilroy R."/>
            <person name="Ravi A."/>
            <person name="Getino M."/>
            <person name="Pursley I."/>
            <person name="Horton D.L."/>
            <person name="Alikhan N.F."/>
            <person name="Baker D."/>
            <person name="Gharbi K."/>
            <person name="Hall N."/>
            <person name="Watson M."/>
            <person name="Adriaenssens E.M."/>
            <person name="Foster-Nyarko E."/>
            <person name="Jarju S."/>
            <person name="Secka A."/>
            <person name="Antonio M."/>
            <person name="Oren A."/>
            <person name="Chaudhuri R.R."/>
            <person name="La Ragione R."/>
            <person name="Hildebrand F."/>
            <person name="Pallen M.J."/>
        </authorList>
    </citation>
    <scope>NUCLEOTIDE SEQUENCE</scope>
    <source>
        <strain evidence="31">CHK191-8634</strain>
    </source>
</reference>
<evidence type="ECO:0000256" key="7">
    <source>
        <dbReference type="ARBA" id="ARBA00018638"/>
    </source>
</evidence>
<keyword evidence="16" id="KW-0735">Signal-anchor</keyword>
<feature type="transmembrane region" description="Helical" evidence="28">
    <location>
        <begin position="21"/>
        <end position="52"/>
    </location>
</feature>
<dbReference type="SUPFAM" id="SSF53955">
    <property type="entry name" value="Lysozyme-like"/>
    <property type="match status" value="1"/>
</dbReference>
<comment type="caution">
    <text evidence="31">The sequence shown here is derived from an EMBL/GenBank/DDBJ whole genome shotgun (WGS) entry which is preliminary data.</text>
</comment>
<evidence type="ECO:0000256" key="13">
    <source>
        <dbReference type="ARBA" id="ARBA00022692"/>
    </source>
</evidence>
<keyword evidence="22" id="KW-0961">Cell wall biogenesis/degradation</keyword>
<dbReference type="AlphaFoldDB" id="A0A9D1LL44"/>
<feature type="compositionally biased region" description="Low complexity" evidence="27">
    <location>
        <begin position="855"/>
        <end position="872"/>
    </location>
</feature>
<dbReference type="InterPro" id="IPR036950">
    <property type="entry name" value="PBP_transglycosylase"/>
</dbReference>
<keyword evidence="10" id="KW-0645">Protease</keyword>
<keyword evidence="17" id="KW-0573">Peptidoglycan synthesis</keyword>
<sequence length="878" mass="96624">MAEQTNKERKHKRPLGKRIRTALRYTGFVLVTLMLIGMTTAAICGMAFAVYINRYVSPEIDVDLDSVRLNLTSFIYYVDPETGEEKELETLYGDQNRVWVDIDNIPEMMQKAFIAVEDERFYSHNGVDWKRTIGAALNYVVKFRDNYGGGSTITQQLIKNITGDNETSVKRKIQEVMRALELEKKYEKDDILELYLNTIYFGQSAYGVQSAAQTYFGKDVSELSLAECAAIAGITKNPYQYDLIRFPENNKERQELVLSLMLEQGIITQAEHDAAVAEELVIADRNSSGDNEQYQSYFVDAVIEQVLADLQEKMGYSESMAKTLLYTGGLRIVTTIDVDIQAKMDAVFQDVENFPGELGNDGTMPQAAMVIMDPYTGEVKALYGGRGEKTGDRVFNRATQAHRSPGSSIKPLTVYAPGIEYGVITPYTVLDDAPKDFTVRSSGWPKNEGGSYGGRTTVMKAVERSLNTIAVDVLQQVGVERAFNFAHTNLGMTSLVESRTETDKQGNQEVKTDVALSPLALGGVTDGVTVLEMTAAYSAFTNNGTYTEPTLYTKVYDSNGAVILEAEPVQTVSMSAKTATYMVEVLKNVVTGSQGTGRRAALDNGIEVGGKTGTTDDSFDRWFAGITPYYTGVVWFGYDKPQDVGYFSVNPALYLWREVMGAVHEDLEARSFDLSTELQSVSICADSGMLAGEWCSQDVRGSRVMTARLAAEDVPTGRCTMHVPVEIDSETRCIANDWCPLDGLETVALLSLEREYPTSGVVVGDQRYVVPYTPAAGMYTPTVSGMSYYPTCTVHSVQNDGNAPEEPVEPVEPTDPDEPTAPDIPYWPEFPPTDPTDPPDTTDPTDPPVEPVEPTDPNEQTDPSTTDDTQQTANPPAA</sequence>
<keyword evidence="20" id="KW-0046">Antibiotic resistance</keyword>
<dbReference type="GO" id="GO:0046677">
    <property type="term" value="P:response to antibiotic"/>
    <property type="evidence" value="ECO:0007669"/>
    <property type="project" value="UniProtKB-KW"/>
</dbReference>
<evidence type="ECO:0000256" key="11">
    <source>
        <dbReference type="ARBA" id="ARBA00022676"/>
    </source>
</evidence>
<feature type="region of interest" description="Disordered" evidence="27">
    <location>
        <begin position="797"/>
        <end position="878"/>
    </location>
</feature>
<comment type="catalytic activity">
    <reaction evidence="23">
        <text>Preferential cleavage: (Ac)2-L-Lys-D-Ala-|-D-Ala. Also transpeptidation of peptidyl-alanyl moieties that are N-acyl substituents of D-alanine.</text>
        <dbReference type="EC" id="3.4.16.4"/>
    </reaction>
</comment>
<evidence type="ECO:0000256" key="12">
    <source>
        <dbReference type="ARBA" id="ARBA00022679"/>
    </source>
</evidence>
<comment type="pathway">
    <text evidence="26">Glycan biosynthesis.</text>
</comment>
<dbReference type="GO" id="GO:0006508">
    <property type="term" value="P:proteolysis"/>
    <property type="evidence" value="ECO:0007669"/>
    <property type="project" value="UniProtKB-KW"/>
</dbReference>
<keyword evidence="12" id="KW-0808">Transferase</keyword>
<evidence type="ECO:0000256" key="26">
    <source>
        <dbReference type="ARBA" id="ARBA00060592"/>
    </source>
</evidence>
<keyword evidence="15" id="KW-0133">Cell shape</keyword>
<comment type="similarity">
    <text evidence="5">In the N-terminal section; belongs to the glycosyltransferase 51 family.</text>
</comment>
<comment type="catalytic activity">
    <reaction evidence="25">
        <text>[GlcNAc-(1-&gt;4)-Mur2Ac(oyl-L-Ala-gamma-D-Glu-L-Lys-D-Ala-D-Ala)](n)-di-trans,octa-cis-undecaprenyl diphosphate + beta-D-GlcNAc-(1-&gt;4)-Mur2Ac(oyl-L-Ala-gamma-D-Glu-L-Lys-D-Ala-D-Ala)-di-trans,octa-cis-undecaprenyl diphosphate = [GlcNAc-(1-&gt;4)-Mur2Ac(oyl-L-Ala-gamma-D-Glu-L-Lys-D-Ala-D-Ala)](n+1)-di-trans,octa-cis-undecaprenyl diphosphate + di-trans,octa-cis-undecaprenyl diphosphate + H(+)</text>
        <dbReference type="Rhea" id="RHEA:23708"/>
        <dbReference type="Rhea" id="RHEA-COMP:9602"/>
        <dbReference type="Rhea" id="RHEA-COMP:9603"/>
        <dbReference type="ChEBI" id="CHEBI:15378"/>
        <dbReference type="ChEBI" id="CHEBI:58405"/>
        <dbReference type="ChEBI" id="CHEBI:60033"/>
        <dbReference type="ChEBI" id="CHEBI:78435"/>
        <dbReference type="EC" id="2.4.99.28"/>
    </reaction>
</comment>
<evidence type="ECO:0000256" key="14">
    <source>
        <dbReference type="ARBA" id="ARBA00022801"/>
    </source>
</evidence>
<evidence type="ECO:0000256" key="15">
    <source>
        <dbReference type="ARBA" id="ARBA00022960"/>
    </source>
</evidence>
<evidence type="ECO:0000256" key="23">
    <source>
        <dbReference type="ARBA" id="ARBA00034000"/>
    </source>
</evidence>
<evidence type="ECO:0000256" key="9">
    <source>
        <dbReference type="ARBA" id="ARBA00022645"/>
    </source>
</evidence>
<dbReference type="InterPro" id="IPR012338">
    <property type="entry name" value="Beta-lactam/transpept-like"/>
</dbReference>
<keyword evidence="18 28" id="KW-1133">Transmembrane helix</keyword>
<dbReference type="PANTHER" id="PTHR32282:SF33">
    <property type="entry name" value="PEPTIDOGLYCAN GLYCOSYLTRANSFERASE"/>
    <property type="match status" value="1"/>
</dbReference>
<evidence type="ECO:0000256" key="16">
    <source>
        <dbReference type="ARBA" id="ARBA00022968"/>
    </source>
</evidence>
<accession>A0A9D1LL44</accession>
<evidence type="ECO:0000256" key="1">
    <source>
        <dbReference type="ARBA" id="ARBA00002624"/>
    </source>
</evidence>
<feature type="compositionally biased region" description="Pro residues" evidence="27">
    <location>
        <begin position="828"/>
        <end position="838"/>
    </location>
</feature>
<evidence type="ECO:0000256" key="8">
    <source>
        <dbReference type="ARBA" id="ARBA00022475"/>
    </source>
</evidence>
<keyword evidence="19 28" id="KW-0472">Membrane</keyword>
<evidence type="ECO:0000259" key="29">
    <source>
        <dbReference type="Pfam" id="PF00905"/>
    </source>
</evidence>
<dbReference type="InterPro" id="IPR001460">
    <property type="entry name" value="PCN-bd_Tpept"/>
</dbReference>
<evidence type="ECO:0000313" key="31">
    <source>
        <dbReference type="EMBL" id="HIU42836.1"/>
    </source>
</evidence>
<evidence type="ECO:0000256" key="17">
    <source>
        <dbReference type="ARBA" id="ARBA00022984"/>
    </source>
</evidence>
<evidence type="ECO:0000256" key="20">
    <source>
        <dbReference type="ARBA" id="ARBA00023251"/>
    </source>
</evidence>
<evidence type="ECO:0000256" key="27">
    <source>
        <dbReference type="SAM" id="MobiDB-lite"/>
    </source>
</evidence>
<dbReference type="EMBL" id="DVMR01000011">
    <property type="protein sequence ID" value="HIU42836.1"/>
    <property type="molecule type" value="Genomic_DNA"/>
</dbReference>
<name>A0A9D1LL44_9CLOT</name>
<dbReference type="GO" id="GO:0008955">
    <property type="term" value="F:peptidoglycan glycosyltransferase activity"/>
    <property type="evidence" value="ECO:0007669"/>
    <property type="project" value="UniProtKB-EC"/>
</dbReference>
<dbReference type="EC" id="3.4.16.4" evidence="6"/>
<dbReference type="Gene3D" id="1.10.3810.10">
    <property type="entry name" value="Biosynthetic peptidoglycan transglycosylase-like"/>
    <property type="match status" value="1"/>
</dbReference>
<dbReference type="GO" id="GO:0009252">
    <property type="term" value="P:peptidoglycan biosynthetic process"/>
    <property type="evidence" value="ECO:0007669"/>
    <property type="project" value="UniProtKB-KW"/>
</dbReference>
<feature type="compositionally biased region" description="Acidic residues" evidence="27">
    <location>
        <begin position="806"/>
        <end position="820"/>
    </location>
</feature>
<feature type="domain" description="Glycosyl transferase family 51" evidence="30">
    <location>
        <begin position="86"/>
        <end position="261"/>
    </location>
</feature>
<proteinExistence type="inferred from homology"/>
<evidence type="ECO:0000313" key="32">
    <source>
        <dbReference type="Proteomes" id="UP000824073"/>
    </source>
</evidence>
<dbReference type="EC" id="2.4.99.28" evidence="24"/>
<evidence type="ECO:0000256" key="2">
    <source>
        <dbReference type="ARBA" id="ARBA00004401"/>
    </source>
</evidence>
<evidence type="ECO:0000259" key="30">
    <source>
        <dbReference type="Pfam" id="PF00912"/>
    </source>
</evidence>
<feature type="domain" description="Penicillin-binding protein transpeptidase" evidence="29">
    <location>
        <begin position="368"/>
        <end position="639"/>
    </location>
</feature>
<dbReference type="PANTHER" id="PTHR32282">
    <property type="entry name" value="BINDING PROTEIN TRANSPEPTIDASE, PUTATIVE-RELATED"/>
    <property type="match status" value="1"/>
</dbReference>
<keyword evidence="9" id="KW-0121">Carboxypeptidase</keyword>
<dbReference type="NCBIfam" id="TIGR02074">
    <property type="entry name" value="PBP_1a_fam"/>
    <property type="match status" value="1"/>
</dbReference>
<comment type="function">
    <text evidence="1">Cell wall formation. Synthesis of cross-linked peptidoglycan from the lipid intermediates. The enzyme has a penicillin-insensitive transglycosylase N-terminal domain (formation of linear glycan strands) and a penicillin-sensitive transpeptidase C-terminal domain (cross-linking of the peptide subunits).</text>
</comment>
<evidence type="ECO:0000256" key="4">
    <source>
        <dbReference type="ARBA" id="ARBA00007090"/>
    </source>
</evidence>
<evidence type="ECO:0000256" key="22">
    <source>
        <dbReference type="ARBA" id="ARBA00023316"/>
    </source>
</evidence>
<protein>
    <recommendedName>
        <fullName evidence="7">Penicillin-binding protein 1A</fullName>
        <ecNumber evidence="24">2.4.99.28</ecNumber>
        <ecNumber evidence="6">3.4.16.4</ecNumber>
    </recommendedName>
</protein>
<evidence type="ECO:0000256" key="18">
    <source>
        <dbReference type="ARBA" id="ARBA00022989"/>
    </source>
</evidence>
<dbReference type="GO" id="GO:0008360">
    <property type="term" value="P:regulation of cell shape"/>
    <property type="evidence" value="ECO:0007669"/>
    <property type="project" value="UniProtKB-KW"/>
</dbReference>
<dbReference type="InterPro" id="IPR001264">
    <property type="entry name" value="Glyco_trans_51"/>
</dbReference>
<evidence type="ECO:0000256" key="25">
    <source>
        <dbReference type="ARBA" id="ARBA00049902"/>
    </source>
</evidence>
<dbReference type="GO" id="GO:0009002">
    <property type="term" value="F:serine-type D-Ala-D-Ala carboxypeptidase activity"/>
    <property type="evidence" value="ECO:0007669"/>
    <property type="project" value="UniProtKB-EC"/>
</dbReference>
<evidence type="ECO:0000256" key="10">
    <source>
        <dbReference type="ARBA" id="ARBA00022670"/>
    </source>
</evidence>
<comment type="similarity">
    <text evidence="4">In the C-terminal section; belongs to the transpeptidase family.</text>
</comment>
<evidence type="ECO:0000256" key="19">
    <source>
        <dbReference type="ARBA" id="ARBA00023136"/>
    </source>
</evidence>
<dbReference type="Gene3D" id="3.40.710.10">
    <property type="entry name" value="DD-peptidase/beta-lactamase superfamily"/>
    <property type="match status" value="1"/>
</dbReference>
<dbReference type="InterPro" id="IPR023346">
    <property type="entry name" value="Lysozyme-like_dom_sf"/>
</dbReference>
<comment type="pathway">
    <text evidence="3">Cell wall biogenesis; peptidoglycan biosynthesis.</text>
</comment>
<keyword evidence="11" id="KW-0328">Glycosyltransferase</keyword>
<dbReference type="Proteomes" id="UP000824073">
    <property type="component" value="Unassembled WGS sequence"/>
</dbReference>
<keyword evidence="21" id="KW-0511">Multifunctional enzyme</keyword>
<dbReference type="Pfam" id="PF00912">
    <property type="entry name" value="Transgly"/>
    <property type="match status" value="1"/>
</dbReference>
<evidence type="ECO:0000256" key="3">
    <source>
        <dbReference type="ARBA" id="ARBA00004752"/>
    </source>
</evidence>
<dbReference type="SUPFAM" id="SSF56601">
    <property type="entry name" value="beta-lactamase/transpeptidase-like"/>
    <property type="match status" value="1"/>
</dbReference>
<keyword evidence="8" id="KW-1003">Cell membrane</keyword>
<evidence type="ECO:0000256" key="6">
    <source>
        <dbReference type="ARBA" id="ARBA00012448"/>
    </source>
</evidence>
<evidence type="ECO:0000256" key="21">
    <source>
        <dbReference type="ARBA" id="ARBA00023268"/>
    </source>
</evidence>
<dbReference type="InterPro" id="IPR050396">
    <property type="entry name" value="Glycosyltr_51/Transpeptidase"/>
</dbReference>
<comment type="subcellular location">
    <subcellularLocation>
        <location evidence="2">Cell membrane</location>
        <topology evidence="2">Single-pass type II membrane protein</topology>
    </subcellularLocation>
</comment>
<keyword evidence="14" id="KW-0378">Hydrolase</keyword>
<evidence type="ECO:0000256" key="28">
    <source>
        <dbReference type="SAM" id="Phobius"/>
    </source>
</evidence>
<organism evidence="31 32">
    <name type="scientific">Candidatus Ventrousia excrementavium</name>
    <dbReference type="NCBI Taxonomy" id="2840961"/>
    <lineage>
        <taxon>Bacteria</taxon>
        <taxon>Bacillati</taxon>
        <taxon>Bacillota</taxon>
        <taxon>Clostridia</taxon>
        <taxon>Eubacteriales</taxon>
        <taxon>Clostridiaceae</taxon>
        <taxon>Clostridiaceae incertae sedis</taxon>
        <taxon>Candidatus Ventrousia</taxon>
    </lineage>
</organism>
<dbReference type="Pfam" id="PF00905">
    <property type="entry name" value="Transpeptidase"/>
    <property type="match status" value="1"/>
</dbReference>
<evidence type="ECO:0000256" key="5">
    <source>
        <dbReference type="ARBA" id="ARBA00007739"/>
    </source>
</evidence>
<dbReference type="FunFam" id="1.10.3810.10:FF:000001">
    <property type="entry name" value="Penicillin-binding protein 1A"/>
    <property type="match status" value="1"/>
</dbReference>
<dbReference type="GO" id="GO:0008658">
    <property type="term" value="F:penicillin binding"/>
    <property type="evidence" value="ECO:0007669"/>
    <property type="project" value="InterPro"/>
</dbReference>
<dbReference type="GO" id="GO:0005886">
    <property type="term" value="C:plasma membrane"/>
    <property type="evidence" value="ECO:0007669"/>
    <property type="project" value="UniProtKB-SubCell"/>
</dbReference>
<reference evidence="31" key="1">
    <citation type="submission" date="2020-10" db="EMBL/GenBank/DDBJ databases">
        <authorList>
            <person name="Gilroy R."/>
        </authorList>
    </citation>
    <scope>NUCLEOTIDE SEQUENCE</scope>
    <source>
        <strain evidence="31">CHK191-8634</strain>
    </source>
</reference>
<evidence type="ECO:0000256" key="24">
    <source>
        <dbReference type="ARBA" id="ARBA00044770"/>
    </source>
</evidence>